<evidence type="ECO:0000313" key="2">
    <source>
        <dbReference type="EMBL" id="OMD45844.1"/>
    </source>
</evidence>
<dbReference type="RefSeq" id="WP_076112030.1">
    <property type="nucleotide sequence ID" value="NZ_MPTB01000023.1"/>
</dbReference>
<name>A0ABX3H6H9_PAEBO</name>
<feature type="domain" description="Helicase XPB/Ssl2 N-terminal" evidence="1">
    <location>
        <begin position="348"/>
        <end position="463"/>
    </location>
</feature>
<evidence type="ECO:0000313" key="3">
    <source>
        <dbReference type="Proteomes" id="UP000187412"/>
    </source>
</evidence>
<comment type="caution">
    <text evidence="2">The sequence shown here is derived from an EMBL/GenBank/DDBJ whole genome shotgun (WGS) entry which is preliminary data.</text>
</comment>
<dbReference type="InterPro" id="IPR032830">
    <property type="entry name" value="XPB/Ssl2_N"/>
</dbReference>
<evidence type="ECO:0000259" key="1">
    <source>
        <dbReference type="Pfam" id="PF13625"/>
    </source>
</evidence>
<dbReference type="Pfam" id="PF13625">
    <property type="entry name" value="Helicase_C_3"/>
    <property type="match status" value="1"/>
</dbReference>
<sequence>MNGVSPEAQEVLKIICAVYAAQPFAVEKADSLRPATLCRAEQQLALKELRQAGILELRQKIWGEKLYQIPVRQLAAIHQHFFSMSPLPVAGERVMLKLAAGSGLPGELFRALLFTAREGLPLTAKGVIHKKNISRLAALLSLREEHLRGLIPGDAYAEPQPLTAMVLVDLMLMLGLISRQSEAYMLELERLGQWFALNEPQMNDILYNLILNRYGLQEPVRQHFRYCISAGEFPPGQWFSLPDILDRLHKLNLAADYPETAVEASCLAWFSCLAGFGWCELGYSDYGDWCFRWTDSKPSPDPGWEAGDSCVNLFTADRPAPGCGTVEDLNAPASVEKQILQDSSLQSFIVQPDFEVLVPPEVPYTVRWTLGGCSELLHSDDLWSFRLTRERLEHAAEQGLSPEMAISWLAAHAQGGLPEQVDLSLRQWAKGIGRTAFSEVILLSCNSEADGADIAAHPRLGGSLTRVGPLHFIVQGDQVEQVRKELAAAGMAPPRIIGGREGNAKQKLFDLGDPGLPLADFVLPAPDPKRGILSGEAVYQSLPLSSAEVEESIWTGEENVPQMWIKEWRKYHGSTAQKVMEQALKWGIKVRLSIRDEVCDFIPGRISGHPWRVSGCLLDSDSQIRDAEMELDPGDWEEMKLLIPAELRNSSSAGASGYVMIR</sequence>
<accession>A0ABX3H6H9</accession>
<gene>
    <name evidence="2" type="ORF">BSK56_17900</name>
</gene>
<reference evidence="2 3" key="1">
    <citation type="submission" date="2016-10" db="EMBL/GenBank/DDBJ databases">
        <title>Paenibacillus species isolates.</title>
        <authorList>
            <person name="Beno S.M."/>
        </authorList>
    </citation>
    <scope>NUCLEOTIDE SEQUENCE [LARGE SCALE GENOMIC DNA]</scope>
    <source>
        <strain evidence="2 3">FSL H7-0744</strain>
    </source>
</reference>
<keyword evidence="3" id="KW-1185">Reference proteome</keyword>
<dbReference type="Proteomes" id="UP000187412">
    <property type="component" value="Unassembled WGS sequence"/>
</dbReference>
<organism evidence="2 3">
    <name type="scientific">Paenibacillus borealis</name>
    <dbReference type="NCBI Taxonomy" id="160799"/>
    <lineage>
        <taxon>Bacteria</taxon>
        <taxon>Bacillati</taxon>
        <taxon>Bacillota</taxon>
        <taxon>Bacilli</taxon>
        <taxon>Bacillales</taxon>
        <taxon>Paenibacillaceae</taxon>
        <taxon>Paenibacillus</taxon>
    </lineage>
</organism>
<protein>
    <recommendedName>
        <fullName evidence="1">Helicase XPB/Ssl2 N-terminal domain-containing protein</fullName>
    </recommendedName>
</protein>
<dbReference type="EMBL" id="MPTB01000023">
    <property type="protein sequence ID" value="OMD45844.1"/>
    <property type="molecule type" value="Genomic_DNA"/>
</dbReference>
<proteinExistence type="predicted"/>